<dbReference type="Proteomes" id="UP000092651">
    <property type="component" value="Unassembled WGS sequence"/>
</dbReference>
<keyword evidence="2" id="KW-1185">Reference proteome</keyword>
<name>A0A1B8ZLZ4_9FLAO</name>
<reference evidence="1 2" key="1">
    <citation type="submission" date="2016-07" db="EMBL/GenBank/DDBJ databases">
        <authorList>
            <person name="Jeong J.-J."/>
            <person name="Kim D.W."/>
            <person name="Sang M.K."/>
            <person name="Choi I.-G."/>
            <person name="Kim K.D."/>
        </authorList>
    </citation>
    <scope>NUCLEOTIDE SEQUENCE [LARGE SCALE GENOMIC DNA]</scope>
    <source>
        <strain evidence="1 2">UTM-3</strain>
    </source>
</reference>
<dbReference type="EMBL" id="MAYH01000023">
    <property type="protein sequence ID" value="OCA72544.1"/>
    <property type="molecule type" value="Genomic_DNA"/>
</dbReference>
<proteinExistence type="predicted"/>
<evidence type="ECO:0000313" key="2">
    <source>
        <dbReference type="Proteomes" id="UP000092651"/>
    </source>
</evidence>
<sequence length="65" mass="7775">MVYILIAQHSCFCHFFGFNEKVNDGTFKQVINEWKNNIVCSVMFISEMSRSFSFKRNLMDIDERK</sequence>
<gene>
    <name evidence="1" type="ORF">BBI01_10540</name>
</gene>
<evidence type="ECO:0000313" key="1">
    <source>
        <dbReference type="EMBL" id="OCA72544.1"/>
    </source>
</evidence>
<comment type="caution">
    <text evidence="1">The sequence shown here is derived from an EMBL/GenBank/DDBJ whole genome shotgun (WGS) entry which is preliminary data.</text>
</comment>
<organism evidence="1 2">
    <name type="scientific">Chryseobacterium artocarpi</name>
    <dbReference type="NCBI Taxonomy" id="1414727"/>
    <lineage>
        <taxon>Bacteria</taxon>
        <taxon>Pseudomonadati</taxon>
        <taxon>Bacteroidota</taxon>
        <taxon>Flavobacteriia</taxon>
        <taxon>Flavobacteriales</taxon>
        <taxon>Weeksellaceae</taxon>
        <taxon>Chryseobacterium group</taxon>
        <taxon>Chryseobacterium</taxon>
    </lineage>
</organism>
<accession>A0A1B8ZLZ4</accession>
<protein>
    <submittedName>
        <fullName evidence="1">Uncharacterized protein</fullName>
    </submittedName>
</protein>
<dbReference type="AlphaFoldDB" id="A0A1B8ZLZ4"/>